<evidence type="ECO:0008006" key="3">
    <source>
        <dbReference type="Google" id="ProtNLM"/>
    </source>
</evidence>
<dbReference type="EMBL" id="JATAAI010000005">
    <property type="protein sequence ID" value="KAK1745830.1"/>
    <property type="molecule type" value="Genomic_DNA"/>
</dbReference>
<evidence type="ECO:0000313" key="2">
    <source>
        <dbReference type="Proteomes" id="UP001224775"/>
    </source>
</evidence>
<name>A0AAD9DHA4_9STRA</name>
<dbReference type="Proteomes" id="UP001224775">
    <property type="component" value="Unassembled WGS sequence"/>
</dbReference>
<dbReference type="AlphaFoldDB" id="A0AAD9DHA4"/>
<gene>
    <name evidence="1" type="ORF">QTG54_003754</name>
</gene>
<evidence type="ECO:0000313" key="1">
    <source>
        <dbReference type="EMBL" id="KAK1745830.1"/>
    </source>
</evidence>
<protein>
    <recommendedName>
        <fullName evidence="3">F-box domain-containing protein</fullName>
    </recommendedName>
</protein>
<sequence length="212" mass="23177">MELTIPLALATKQSNSCIDDVRAASELLTEAFIPQDIFVDSILAYLDLHSLVVFSGCSRICRDVVFKQTPKDCWEKIYLCGGKPCSINDDQLSAFLRNINAVENTRVLSLVGCPSLTGRGIEPLTGSTVLEDIDLRVRGTLPLKGEFGKRVGASSLDGLFVTRVLRTMLPLTANQDIAPFTLRRVVFRSATNPRLATNPYGAGVYILGSIHF</sequence>
<accession>A0AAD9DHA4</accession>
<organism evidence="1 2">
    <name type="scientific">Skeletonema marinoi</name>
    <dbReference type="NCBI Taxonomy" id="267567"/>
    <lineage>
        <taxon>Eukaryota</taxon>
        <taxon>Sar</taxon>
        <taxon>Stramenopiles</taxon>
        <taxon>Ochrophyta</taxon>
        <taxon>Bacillariophyta</taxon>
        <taxon>Coscinodiscophyceae</taxon>
        <taxon>Thalassiosirophycidae</taxon>
        <taxon>Thalassiosirales</taxon>
        <taxon>Skeletonemataceae</taxon>
        <taxon>Skeletonema</taxon>
        <taxon>Skeletonema marinoi-dohrnii complex</taxon>
    </lineage>
</organism>
<keyword evidence="2" id="KW-1185">Reference proteome</keyword>
<comment type="caution">
    <text evidence="1">The sequence shown here is derived from an EMBL/GenBank/DDBJ whole genome shotgun (WGS) entry which is preliminary data.</text>
</comment>
<reference evidence="1" key="1">
    <citation type="submission" date="2023-06" db="EMBL/GenBank/DDBJ databases">
        <title>Survivors Of The Sea: Transcriptome response of Skeletonema marinoi to long-term dormancy.</title>
        <authorList>
            <person name="Pinder M.I.M."/>
            <person name="Kourtchenko O."/>
            <person name="Robertson E.K."/>
            <person name="Larsson T."/>
            <person name="Maumus F."/>
            <person name="Osuna-Cruz C.M."/>
            <person name="Vancaester E."/>
            <person name="Stenow R."/>
            <person name="Vandepoele K."/>
            <person name="Ploug H."/>
            <person name="Bruchert V."/>
            <person name="Godhe A."/>
            <person name="Topel M."/>
        </authorList>
    </citation>
    <scope>NUCLEOTIDE SEQUENCE</scope>
    <source>
        <strain evidence="1">R05AC</strain>
    </source>
</reference>
<proteinExistence type="predicted"/>